<dbReference type="InterPro" id="IPR000192">
    <property type="entry name" value="Aminotrans_V_dom"/>
</dbReference>
<dbReference type="Gene3D" id="3.90.1150.10">
    <property type="entry name" value="Aspartate Aminotransferase, domain 1"/>
    <property type="match status" value="1"/>
</dbReference>
<reference evidence="4 5" key="2">
    <citation type="journal article" date="2011" name="J. Bacteriol.">
        <title>Complete genome sequence of strain HTCC2503T of Parvularcula bermudensis, the type species of the order "Parvularculales" in the class Alphaproteobacteria.</title>
        <authorList>
            <person name="Oh H.M."/>
            <person name="Kang I."/>
            <person name="Vergin K.L."/>
            <person name="Kang D."/>
            <person name="Rhee K.H."/>
            <person name="Giovannoni S.J."/>
            <person name="Cho J.C."/>
        </authorList>
    </citation>
    <scope>NUCLEOTIDE SEQUENCE [LARGE SCALE GENOMIC DNA]</scope>
    <source>
        <strain evidence="5">ATCC BAA-594 / HTCC2503 / KCTC 12087</strain>
    </source>
</reference>
<proteinExistence type="predicted"/>
<keyword evidence="2" id="KW-0732">Signal</keyword>
<dbReference type="InterPro" id="IPR006311">
    <property type="entry name" value="TAT_signal"/>
</dbReference>
<dbReference type="PANTHER" id="PTHR43092:SF6">
    <property type="entry name" value="BLR1280 PROTEIN"/>
    <property type="match status" value="1"/>
</dbReference>
<dbReference type="AlphaFoldDB" id="E0TC82"/>
<feature type="domain" description="Aminotransferase class V" evidence="3">
    <location>
        <begin position="82"/>
        <end position="392"/>
    </location>
</feature>
<dbReference type="OrthoDB" id="9804366at2"/>
<dbReference type="HOGENOM" id="CLU_003433_3_3_5"/>
<dbReference type="SUPFAM" id="SSF53383">
    <property type="entry name" value="PLP-dependent transferases"/>
    <property type="match status" value="1"/>
</dbReference>
<gene>
    <name evidence="4" type="ordered locus">PB2503_02182</name>
</gene>
<evidence type="ECO:0000256" key="1">
    <source>
        <dbReference type="ARBA" id="ARBA00022898"/>
    </source>
</evidence>
<dbReference type="PANTHER" id="PTHR43092">
    <property type="entry name" value="L-CYSTEINE DESULFHYDRASE"/>
    <property type="match status" value="1"/>
</dbReference>
<keyword evidence="5" id="KW-1185">Reference proteome</keyword>
<keyword evidence="1" id="KW-0663">Pyridoxal phosphate</keyword>
<dbReference type="STRING" id="314260.PB2503_02182"/>
<dbReference type="PROSITE" id="PS51318">
    <property type="entry name" value="TAT"/>
    <property type="match status" value="1"/>
</dbReference>
<dbReference type="InterPro" id="IPR015422">
    <property type="entry name" value="PyrdxlP-dep_Trfase_small"/>
</dbReference>
<evidence type="ECO:0000313" key="4">
    <source>
        <dbReference type="EMBL" id="ADM08515.1"/>
    </source>
</evidence>
<dbReference type="RefSeq" id="WP_013299489.1">
    <property type="nucleotide sequence ID" value="NC_014414.1"/>
</dbReference>
<feature type="signal peptide" evidence="2">
    <location>
        <begin position="1"/>
        <end position="27"/>
    </location>
</feature>
<feature type="chain" id="PRO_5003140548" evidence="2">
    <location>
        <begin position="28"/>
        <end position="435"/>
    </location>
</feature>
<evidence type="ECO:0000259" key="3">
    <source>
        <dbReference type="Pfam" id="PF00266"/>
    </source>
</evidence>
<dbReference type="Proteomes" id="UP000001302">
    <property type="component" value="Chromosome"/>
</dbReference>
<name>E0TC82_PARBH</name>
<dbReference type="eggNOG" id="COG0520">
    <property type="taxonomic scope" value="Bacteria"/>
</dbReference>
<dbReference type="KEGG" id="pbr:PB2503_02182"/>
<evidence type="ECO:0000256" key="2">
    <source>
        <dbReference type="SAM" id="SignalP"/>
    </source>
</evidence>
<sequence length="435" mass="47305">MVSMTRRRLVSAGVAATATASSGASFAATSASLLHTGPLGSPTGPDDETFWSAIATQYDMTDRVTNLENGNWGVMARPVLDAYKAHTERVNRENSYFARRQFGPIYRDIVTQTAAQLRVEPTELALTRGASEALLALIGGYRPLTKGHSVMYADLDYGSMQAAMRALARRQGAEVVELALPEPATYEGLIATYEAAFEAHPRTKLLLLTHISHRTGLMLPVAEITERAQARGIDVIVDAAHSWGQVDFQLPDLKADFIGVNLHKWIGAPIGVGALYIAKDRLDDIAPDIGAHEEEFDRIEGRVHTGTANYAAFMTVPDAFAFHRKVGPAAKEARFRYLRDLWAEACRPIPGVTILTPNEPRLHGGITAFRIEGRTSTEDNQRIAAFLLDEYGVFSVHRTGVARGACVRLTPTAYTTPLDMTLAIDAVTAAAAAFR</sequence>
<dbReference type="InterPro" id="IPR015421">
    <property type="entry name" value="PyrdxlP-dep_Trfase_major"/>
</dbReference>
<dbReference type="Gene3D" id="3.40.640.10">
    <property type="entry name" value="Type I PLP-dependent aspartate aminotransferase-like (Major domain)"/>
    <property type="match status" value="1"/>
</dbReference>
<dbReference type="Pfam" id="PF00266">
    <property type="entry name" value="Aminotran_5"/>
    <property type="match status" value="1"/>
</dbReference>
<reference evidence="5" key="1">
    <citation type="submission" date="2010-08" db="EMBL/GenBank/DDBJ databases">
        <title>Genome sequence of Parvularcula bermudensis HTCC2503.</title>
        <authorList>
            <person name="Kang D.-M."/>
            <person name="Oh H.-M."/>
            <person name="Cho J.-C."/>
        </authorList>
    </citation>
    <scope>NUCLEOTIDE SEQUENCE [LARGE SCALE GENOMIC DNA]</scope>
    <source>
        <strain evidence="5">ATCC BAA-594 / HTCC2503 / KCTC 12087</strain>
    </source>
</reference>
<organism evidence="4 5">
    <name type="scientific">Parvularcula bermudensis (strain ATCC BAA-594 / HTCC2503 / KCTC 12087)</name>
    <dbReference type="NCBI Taxonomy" id="314260"/>
    <lineage>
        <taxon>Bacteria</taxon>
        <taxon>Pseudomonadati</taxon>
        <taxon>Pseudomonadota</taxon>
        <taxon>Alphaproteobacteria</taxon>
        <taxon>Parvularculales</taxon>
        <taxon>Parvularculaceae</taxon>
        <taxon>Parvularcula</taxon>
    </lineage>
</organism>
<protein>
    <submittedName>
        <fullName evidence="4">Putative isopenicillin N epimerase</fullName>
    </submittedName>
</protein>
<dbReference type="InterPro" id="IPR015424">
    <property type="entry name" value="PyrdxlP-dep_Trfase"/>
</dbReference>
<evidence type="ECO:0000313" key="5">
    <source>
        <dbReference type="Proteomes" id="UP000001302"/>
    </source>
</evidence>
<dbReference type="EMBL" id="CP002156">
    <property type="protein sequence ID" value="ADM08515.1"/>
    <property type="molecule type" value="Genomic_DNA"/>
</dbReference>
<accession>E0TC82</accession>